<organism evidence="4 5">
    <name type="scientific">Abyssibacter profundi</name>
    <dbReference type="NCBI Taxonomy" id="2182787"/>
    <lineage>
        <taxon>Bacteria</taxon>
        <taxon>Pseudomonadati</taxon>
        <taxon>Pseudomonadota</taxon>
        <taxon>Gammaproteobacteria</taxon>
        <taxon>Chromatiales</taxon>
        <taxon>Oceanococcaceae</taxon>
        <taxon>Abyssibacter</taxon>
    </lineage>
</organism>
<evidence type="ECO:0000313" key="4">
    <source>
        <dbReference type="EMBL" id="PWN56767.1"/>
    </source>
</evidence>
<comment type="caution">
    <text evidence="4">The sequence shown here is derived from an EMBL/GenBank/DDBJ whole genome shotgun (WGS) entry which is preliminary data.</text>
</comment>
<keyword evidence="2" id="KW-0472">Membrane</keyword>
<protein>
    <recommendedName>
        <fullName evidence="2">Lipopolysaccharide assembly protein B</fullName>
    </recommendedName>
</protein>
<feature type="topological domain" description="Cytoplasmic" evidence="2">
    <location>
        <begin position="24"/>
        <end position="393"/>
    </location>
</feature>
<feature type="binding site" evidence="2">
    <location>
        <position position="352"/>
    </location>
    <ligand>
        <name>Fe cation</name>
        <dbReference type="ChEBI" id="CHEBI:24875"/>
    </ligand>
</feature>
<proteinExistence type="inferred from homology"/>
<dbReference type="OrthoDB" id="507476at2"/>
<sequence>MFDAFGLALLLMPMAGAVGWYLRSRVRPPEAAAAPNTDYLQGVQYLVNDETDKAMDVFIRLLEVDNDTVETHLALGSLFRRRGEVDRALRVHQNLVARPNLDHQYRNRARLELAQDYMKAGVLDRAEGLYLELLEQGMFLDVALASLVSIYEKERDWERAIEATRRQEKVQGRPEPRRLAQYACELAEEALWQKDTKTALQWTKKALADDRDCVRASLLEGKAREAAEDPKGAIRAYRRVVRQDTRYVVETLQPLKRCYAAVDDRDQWLSLLHELASAEAPPAVQIALADEIGNGQGVERLAEYLSHTPSWTAFNHLLALNQTELPGPLAAPLETLHTALKATLASAPLYACQQCGFSGRAIHWQCPSCRHWSSMVPVSDVARPGMGSRQAAS</sequence>
<feature type="binding site" evidence="2">
    <location>
        <position position="355"/>
    </location>
    <ligand>
        <name>Fe cation</name>
        <dbReference type="ChEBI" id="CHEBI:24875"/>
    </ligand>
</feature>
<dbReference type="GO" id="GO:0008653">
    <property type="term" value="P:lipopolysaccharide metabolic process"/>
    <property type="evidence" value="ECO:0007669"/>
    <property type="project" value="InterPro"/>
</dbReference>
<reference evidence="4 5" key="1">
    <citation type="submission" date="2018-05" db="EMBL/GenBank/DDBJ databases">
        <title>Abyssibacter profundi OUC007T gen. nov., sp. nov, a marine bacterium isolated from seawater of the Mariana Trench.</title>
        <authorList>
            <person name="Zhou S."/>
        </authorList>
    </citation>
    <scope>NUCLEOTIDE SEQUENCE [LARGE SCALE GENOMIC DNA]</scope>
    <source>
        <strain evidence="4 5">OUC007</strain>
    </source>
</reference>
<comment type="function">
    <text evidence="2">Modulates cellular lipopolysaccharide (LPS) levels by regulating LpxC, which is involved in lipid A biosynthesis. May act by modulating the proteolytic activity of FtsH towards LpxC. May also coordinate assembly of proteins involved in LPS synthesis at the plasma membrane.</text>
</comment>
<dbReference type="InterPro" id="IPR011990">
    <property type="entry name" value="TPR-like_helical_dom_sf"/>
</dbReference>
<dbReference type="Pfam" id="PF18073">
    <property type="entry name" value="Zn_ribbon_LapB"/>
    <property type="match status" value="1"/>
</dbReference>
<dbReference type="InterPro" id="IPR030865">
    <property type="entry name" value="LapB"/>
</dbReference>
<name>A0A363UMX4_9GAMM</name>
<dbReference type="NCBIfam" id="NF008757">
    <property type="entry name" value="PRK11788.1-5"/>
    <property type="match status" value="1"/>
</dbReference>
<keyword evidence="2" id="KW-1003">Cell membrane</keyword>
<feature type="domain" description="LapB rubredoxin metal binding" evidence="3">
    <location>
        <begin position="350"/>
        <end position="377"/>
    </location>
</feature>
<dbReference type="InterPro" id="IPR041166">
    <property type="entry name" value="Rubredoxin_2"/>
</dbReference>
<keyword evidence="2" id="KW-0802">TPR repeat</keyword>
<keyword evidence="1 2" id="KW-0479">Metal-binding</keyword>
<keyword evidence="2" id="KW-0997">Cell inner membrane</keyword>
<dbReference type="Proteomes" id="UP000251800">
    <property type="component" value="Unassembled WGS sequence"/>
</dbReference>
<accession>A0A363UMX4</accession>
<keyword evidence="5" id="KW-1185">Reference proteome</keyword>
<evidence type="ECO:0000259" key="3">
    <source>
        <dbReference type="Pfam" id="PF18073"/>
    </source>
</evidence>
<evidence type="ECO:0000256" key="1">
    <source>
        <dbReference type="ARBA" id="ARBA00022723"/>
    </source>
</evidence>
<dbReference type="SUPFAM" id="SSF81901">
    <property type="entry name" value="HCP-like"/>
    <property type="match status" value="1"/>
</dbReference>
<comment type="subcellular location">
    <subcellularLocation>
        <location evidence="2">Cell inner membrane</location>
        <topology evidence="2">Single-pass membrane protein</topology>
        <orientation evidence="2">Cytoplasmic side</orientation>
    </subcellularLocation>
</comment>
<keyword evidence="2" id="KW-0408">Iron</keyword>
<evidence type="ECO:0000313" key="5">
    <source>
        <dbReference type="Proteomes" id="UP000251800"/>
    </source>
</evidence>
<dbReference type="GO" id="GO:0005506">
    <property type="term" value="F:iron ion binding"/>
    <property type="evidence" value="ECO:0007669"/>
    <property type="project" value="UniProtKB-UniRule"/>
</dbReference>
<dbReference type="AlphaFoldDB" id="A0A363UMX4"/>
<dbReference type="GO" id="GO:0009898">
    <property type="term" value="C:cytoplasmic side of plasma membrane"/>
    <property type="evidence" value="ECO:0007669"/>
    <property type="project" value="UniProtKB-UniRule"/>
</dbReference>
<dbReference type="RefSeq" id="WP_109719364.1">
    <property type="nucleotide sequence ID" value="NZ_QEQK01000004.1"/>
</dbReference>
<dbReference type="Pfam" id="PF13176">
    <property type="entry name" value="TPR_7"/>
    <property type="match status" value="2"/>
</dbReference>
<evidence type="ECO:0000256" key="2">
    <source>
        <dbReference type="HAMAP-Rule" id="MF_00994"/>
    </source>
</evidence>
<feature type="binding site" evidence="2">
    <location>
        <position position="369"/>
    </location>
    <ligand>
        <name>Fe cation</name>
        <dbReference type="ChEBI" id="CHEBI:24875"/>
    </ligand>
</feature>
<feature type="binding site" evidence="2">
    <location>
        <position position="366"/>
    </location>
    <ligand>
        <name>Fe cation</name>
        <dbReference type="ChEBI" id="CHEBI:24875"/>
    </ligand>
</feature>
<dbReference type="InterPro" id="IPR019734">
    <property type="entry name" value="TPR_rpt"/>
</dbReference>
<keyword evidence="2" id="KW-0812">Transmembrane</keyword>
<dbReference type="GO" id="GO:0046890">
    <property type="term" value="P:regulation of lipid biosynthetic process"/>
    <property type="evidence" value="ECO:0007669"/>
    <property type="project" value="UniProtKB-UniRule"/>
</dbReference>
<gene>
    <name evidence="2" type="primary">lapB</name>
    <name evidence="4" type="ORF">DEH80_04885</name>
</gene>
<keyword evidence="2" id="KW-1133">Transmembrane helix</keyword>
<dbReference type="HAMAP" id="MF_00994">
    <property type="entry name" value="LPS_assembly_LapB"/>
    <property type="match status" value="1"/>
</dbReference>
<keyword evidence="2" id="KW-0677">Repeat</keyword>
<dbReference type="Gene3D" id="1.25.40.10">
    <property type="entry name" value="Tetratricopeptide repeat domain"/>
    <property type="match status" value="2"/>
</dbReference>
<comment type="similarity">
    <text evidence="2">Belongs to the LapB family.</text>
</comment>
<dbReference type="EMBL" id="QEQK01000004">
    <property type="protein sequence ID" value="PWN56767.1"/>
    <property type="molecule type" value="Genomic_DNA"/>
</dbReference>